<comment type="caution">
    <text evidence="7">The sequence shown here is derived from an EMBL/GenBank/DDBJ whole genome shotgun (WGS) entry which is preliminary data.</text>
</comment>
<name>A0A975W8J6_9RHOB</name>
<evidence type="ECO:0000259" key="6">
    <source>
        <dbReference type="Pfam" id="PF00496"/>
    </source>
</evidence>
<dbReference type="PANTHER" id="PTHR30290">
    <property type="entry name" value="PERIPLASMIC BINDING COMPONENT OF ABC TRANSPORTER"/>
    <property type="match status" value="1"/>
</dbReference>
<keyword evidence="3" id="KW-0813">Transport</keyword>
<keyword evidence="8" id="KW-1185">Reference proteome</keyword>
<dbReference type="FunFam" id="3.10.105.10:FF:000001">
    <property type="entry name" value="Oligopeptide ABC transporter, oligopeptide-binding protein"/>
    <property type="match status" value="1"/>
</dbReference>
<protein>
    <submittedName>
        <fullName evidence="7">Oligopeptide transport system substrate-binding protein</fullName>
    </submittedName>
</protein>
<dbReference type="InterPro" id="IPR023765">
    <property type="entry name" value="SBP_5_CS"/>
</dbReference>
<sequence>MTRHLLLTTAAAVLLAASGTTLAAQDTHPETGEPLAETQVFKYRLLDQFPTIDPQLIEETAGGHVARQIFEGLLTQNADGTLRPGVATEWSSEDNQTWTFTLRDNAKWSNGDPVTAHDFVYAWRRAADPATASEYAWYVELTQMQGAKEIIAGEAATDTLGVRAVDDHTLEVTLTQPLPYFPQMAVHYTLMPAHQPTIEAHGADWTDPENIVVNGAYTLAEIRVNEFFRLERNPEYWGAEDVIIDEVYGYVINDANQALSRFQAGEFDMMDDLPAGSYPDLEEESPETAHAVPRLCSYYYTFNQSESGHEALKDPKVRKALSYAVRRNVITDQILQAGQKPAYSFTHWATADFELPTIDYSQMSQDARMEKAMELMQEAGYGPDNPLDLDLIYNTSENHKQIAIAVSQMWKPLGVNITLSNYEWQSYLDIRGNQQFDIARSAWCADYNEASTFLDLLTSNNANNDGKYISEEFDQLMDEAAKADDPQPLYTQAEEVLARDMAIIPIYHYTQNFVLNPEVRNWPMENAENNWYVRDLYRAAAE</sequence>
<comment type="similarity">
    <text evidence="2">Belongs to the bacterial solute-binding protein 5 family.</text>
</comment>
<evidence type="ECO:0000256" key="3">
    <source>
        <dbReference type="ARBA" id="ARBA00022448"/>
    </source>
</evidence>
<dbReference type="PIRSF" id="PIRSF002741">
    <property type="entry name" value="MppA"/>
    <property type="match status" value="1"/>
</dbReference>
<dbReference type="SUPFAM" id="SSF53850">
    <property type="entry name" value="Periplasmic binding protein-like II"/>
    <property type="match status" value="1"/>
</dbReference>
<organism evidence="7 8">
    <name type="scientific">Marinovum algicola</name>
    <dbReference type="NCBI Taxonomy" id="42444"/>
    <lineage>
        <taxon>Bacteria</taxon>
        <taxon>Pseudomonadati</taxon>
        <taxon>Pseudomonadota</taxon>
        <taxon>Alphaproteobacteria</taxon>
        <taxon>Rhodobacterales</taxon>
        <taxon>Roseobacteraceae</taxon>
        <taxon>Marinovum</taxon>
    </lineage>
</organism>
<keyword evidence="4 5" id="KW-0732">Signal</keyword>
<dbReference type="Gene3D" id="3.10.105.10">
    <property type="entry name" value="Dipeptide-binding Protein, Domain 3"/>
    <property type="match status" value="1"/>
</dbReference>
<dbReference type="InterPro" id="IPR000914">
    <property type="entry name" value="SBP_5_dom"/>
</dbReference>
<evidence type="ECO:0000313" key="7">
    <source>
        <dbReference type="EMBL" id="SEJ10987.1"/>
    </source>
</evidence>
<dbReference type="GO" id="GO:1904680">
    <property type="term" value="F:peptide transmembrane transporter activity"/>
    <property type="evidence" value="ECO:0007669"/>
    <property type="project" value="TreeGrafter"/>
</dbReference>
<evidence type="ECO:0000256" key="5">
    <source>
        <dbReference type="SAM" id="SignalP"/>
    </source>
</evidence>
<accession>A0A975W8J6</accession>
<dbReference type="PANTHER" id="PTHR30290:SF10">
    <property type="entry name" value="PERIPLASMIC OLIGOPEPTIDE-BINDING PROTEIN-RELATED"/>
    <property type="match status" value="1"/>
</dbReference>
<dbReference type="CDD" id="cd08504">
    <property type="entry name" value="PBP2_OppA"/>
    <property type="match status" value="1"/>
</dbReference>
<dbReference type="InterPro" id="IPR030678">
    <property type="entry name" value="Peptide/Ni-bd"/>
</dbReference>
<dbReference type="GeneID" id="80817599"/>
<evidence type="ECO:0000256" key="2">
    <source>
        <dbReference type="ARBA" id="ARBA00005695"/>
    </source>
</evidence>
<feature type="chain" id="PRO_5037033773" evidence="5">
    <location>
        <begin position="24"/>
        <end position="542"/>
    </location>
</feature>
<reference evidence="7 8" key="1">
    <citation type="submission" date="2016-10" db="EMBL/GenBank/DDBJ databases">
        <authorList>
            <person name="Varghese N."/>
            <person name="Submissions S."/>
        </authorList>
    </citation>
    <scope>NUCLEOTIDE SEQUENCE [LARGE SCALE GENOMIC DNA]</scope>
    <source>
        <strain evidence="7 8">FF3</strain>
    </source>
</reference>
<dbReference type="Gene3D" id="3.40.190.10">
    <property type="entry name" value="Periplasmic binding protein-like II"/>
    <property type="match status" value="1"/>
</dbReference>
<dbReference type="EMBL" id="FNYY01000003">
    <property type="protein sequence ID" value="SEJ10987.1"/>
    <property type="molecule type" value="Genomic_DNA"/>
</dbReference>
<gene>
    <name evidence="7" type="ORF">SAMN04487940_103241</name>
</gene>
<dbReference type="Pfam" id="PF00496">
    <property type="entry name" value="SBP_bac_5"/>
    <property type="match status" value="1"/>
</dbReference>
<comment type="subcellular location">
    <subcellularLocation>
        <location evidence="1">Periplasm</location>
    </subcellularLocation>
</comment>
<dbReference type="PROSITE" id="PS01040">
    <property type="entry name" value="SBP_BACTERIAL_5"/>
    <property type="match status" value="1"/>
</dbReference>
<dbReference type="AlphaFoldDB" id="A0A975W8J6"/>
<feature type="signal peptide" evidence="5">
    <location>
        <begin position="1"/>
        <end position="23"/>
    </location>
</feature>
<proteinExistence type="inferred from homology"/>
<dbReference type="RefSeq" id="WP_074835702.1">
    <property type="nucleotide sequence ID" value="NZ_CATMKJ010000002.1"/>
</dbReference>
<dbReference type="Proteomes" id="UP000182932">
    <property type="component" value="Unassembled WGS sequence"/>
</dbReference>
<evidence type="ECO:0000313" key="8">
    <source>
        <dbReference type="Proteomes" id="UP000182932"/>
    </source>
</evidence>
<dbReference type="GO" id="GO:0043190">
    <property type="term" value="C:ATP-binding cassette (ABC) transporter complex"/>
    <property type="evidence" value="ECO:0007669"/>
    <property type="project" value="InterPro"/>
</dbReference>
<dbReference type="FunFam" id="3.90.76.10:FF:000001">
    <property type="entry name" value="Oligopeptide ABC transporter substrate-binding protein"/>
    <property type="match status" value="1"/>
</dbReference>
<dbReference type="GO" id="GO:0015833">
    <property type="term" value="P:peptide transport"/>
    <property type="evidence" value="ECO:0007669"/>
    <property type="project" value="TreeGrafter"/>
</dbReference>
<evidence type="ECO:0000256" key="4">
    <source>
        <dbReference type="ARBA" id="ARBA00022729"/>
    </source>
</evidence>
<evidence type="ECO:0000256" key="1">
    <source>
        <dbReference type="ARBA" id="ARBA00004418"/>
    </source>
</evidence>
<feature type="domain" description="Solute-binding protein family 5" evidence="6">
    <location>
        <begin position="82"/>
        <end position="464"/>
    </location>
</feature>
<dbReference type="GO" id="GO:0030288">
    <property type="term" value="C:outer membrane-bounded periplasmic space"/>
    <property type="evidence" value="ECO:0007669"/>
    <property type="project" value="TreeGrafter"/>
</dbReference>
<dbReference type="InterPro" id="IPR039424">
    <property type="entry name" value="SBP_5"/>
</dbReference>
<dbReference type="Gene3D" id="3.90.76.10">
    <property type="entry name" value="Dipeptide-binding Protein, Domain 1"/>
    <property type="match status" value="1"/>
</dbReference>